<dbReference type="Proteomes" id="UP001139648">
    <property type="component" value="Unassembled WGS sequence"/>
</dbReference>
<sequence>MRLLDELSRNYRHERTSASRDGRIRLERVTLTRSRRWPDEVYPEFELPAYVAAKAYERVTGPEAIAWGLRRTRSSSPAASRDSPAITASTTSRTRTPPPGGGDIWTGKEKKPASGRSPAGTLRARLVPALGDDDCRLSRYGECYRDRCLDEM</sequence>
<evidence type="ECO:0000313" key="2">
    <source>
        <dbReference type="EMBL" id="MCP2361857.1"/>
    </source>
</evidence>
<reference evidence="2" key="1">
    <citation type="submission" date="2022-06" db="EMBL/GenBank/DDBJ databases">
        <title>Sequencing the genomes of 1000 actinobacteria strains.</title>
        <authorList>
            <person name="Klenk H.-P."/>
        </authorList>
    </citation>
    <scope>NUCLEOTIDE SEQUENCE</scope>
    <source>
        <strain evidence="2">DSM 46694</strain>
    </source>
</reference>
<organism evidence="2 3">
    <name type="scientific">Nonomuraea thailandensis</name>
    <dbReference type="NCBI Taxonomy" id="1188745"/>
    <lineage>
        <taxon>Bacteria</taxon>
        <taxon>Bacillati</taxon>
        <taxon>Actinomycetota</taxon>
        <taxon>Actinomycetes</taxon>
        <taxon>Streptosporangiales</taxon>
        <taxon>Streptosporangiaceae</taxon>
        <taxon>Nonomuraea</taxon>
    </lineage>
</organism>
<dbReference type="RefSeq" id="WP_253751822.1">
    <property type="nucleotide sequence ID" value="NZ_BAABKA010000064.1"/>
</dbReference>
<evidence type="ECO:0000313" key="3">
    <source>
        <dbReference type="Proteomes" id="UP001139648"/>
    </source>
</evidence>
<gene>
    <name evidence="2" type="ORF">HD597_008877</name>
</gene>
<dbReference type="EMBL" id="JAMZEB010000002">
    <property type="protein sequence ID" value="MCP2361857.1"/>
    <property type="molecule type" value="Genomic_DNA"/>
</dbReference>
<evidence type="ECO:0000256" key="1">
    <source>
        <dbReference type="SAM" id="MobiDB-lite"/>
    </source>
</evidence>
<protein>
    <submittedName>
        <fullName evidence="2">Uncharacterized protein</fullName>
    </submittedName>
</protein>
<feature type="region of interest" description="Disordered" evidence="1">
    <location>
        <begin position="70"/>
        <end position="125"/>
    </location>
</feature>
<keyword evidence="3" id="KW-1185">Reference proteome</keyword>
<feature type="compositionally biased region" description="Low complexity" evidence="1">
    <location>
        <begin position="74"/>
        <end position="95"/>
    </location>
</feature>
<proteinExistence type="predicted"/>
<dbReference type="AlphaFoldDB" id="A0A9X2GQ41"/>
<comment type="caution">
    <text evidence="2">The sequence shown here is derived from an EMBL/GenBank/DDBJ whole genome shotgun (WGS) entry which is preliminary data.</text>
</comment>
<accession>A0A9X2GQ41</accession>
<name>A0A9X2GQ41_9ACTN</name>